<dbReference type="Proteomes" id="UP000187209">
    <property type="component" value="Unassembled WGS sequence"/>
</dbReference>
<dbReference type="SMART" id="SM00119">
    <property type="entry name" value="HECTc"/>
    <property type="match status" value="1"/>
</dbReference>
<sequence>MGNKHSRKLNDLALIKKKGRRKLKTDIICPICSEVYRAKINTYADFDYHFELHQENDPDSTAGAIKIPDDVIFPKAEAKILPIRRQIDYIRIPWNVAHLDIHVSREKILDDSLQQMMSLSQAELRSEFHIFFQGEISQDAGGLTKEWLGLLIKELFNEQIGLFRLSNSDDPRYLPSPHNECIEYYILTGIVIGKALLENIPLDCALCKPFLKHLLGQECSHHDLKFQDKDIYNSLRYMKKNTIQNIIFESFSVNYNNINYPITEDGDNILVTDDNKESYILLRTEYELYGSMYNAIESIKTGLYRLVPQEYISSLKAKYFDYMICGNPVINVKDWKFHTEYTGDYSPSHRVIVWFWDIVFSLSQKSLRDLLQFVTGTSRVPIDGFAGLRTLRGDPARFKIVSVEYYKNVLPRAHTCFNRFDLPIYPNKLSLKSALTTVLANHTLGFGMD</sequence>
<dbReference type="Gene3D" id="3.90.1750.10">
    <property type="entry name" value="Hect, E3 ligase catalytic domains"/>
    <property type="match status" value="1"/>
</dbReference>
<feature type="active site" description="Glycyl thioester intermediate" evidence="6">
    <location>
        <position position="416"/>
    </location>
</feature>
<evidence type="ECO:0000313" key="8">
    <source>
        <dbReference type="EMBL" id="OMJ69470.1"/>
    </source>
</evidence>
<evidence type="ECO:0000256" key="4">
    <source>
        <dbReference type="ARBA" id="ARBA00022679"/>
    </source>
</evidence>
<evidence type="ECO:0000313" key="9">
    <source>
        <dbReference type="Proteomes" id="UP000187209"/>
    </source>
</evidence>
<organism evidence="8 9">
    <name type="scientific">Stentor coeruleus</name>
    <dbReference type="NCBI Taxonomy" id="5963"/>
    <lineage>
        <taxon>Eukaryota</taxon>
        <taxon>Sar</taxon>
        <taxon>Alveolata</taxon>
        <taxon>Ciliophora</taxon>
        <taxon>Postciliodesmatophora</taxon>
        <taxon>Heterotrichea</taxon>
        <taxon>Heterotrichida</taxon>
        <taxon>Stentoridae</taxon>
        <taxon>Stentor</taxon>
    </lineage>
</organism>
<evidence type="ECO:0000256" key="2">
    <source>
        <dbReference type="ARBA" id="ARBA00004906"/>
    </source>
</evidence>
<keyword evidence="5 6" id="KW-0833">Ubl conjugation pathway</keyword>
<dbReference type="GO" id="GO:0016567">
    <property type="term" value="P:protein ubiquitination"/>
    <property type="evidence" value="ECO:0007669"/>
    <property type="project" value="TreeGrafter"/>
</dbReference>
<dbReference type="InterPro" id="IPR000569">
    <property type="entry name" value="HECT_dom"/>
</dbReference>
<dbReference type="Gene3D" id="3.30.2410.10">
    <property type="entry name" value="Hect, E3 ligase catalytic domain"/>
    <property type="match status" value="1"/>
</dbReference>
<evidence type="ECO:0000256" key="6">
    <source>
        <dbReference type="PROSITE-ProRule" id="PRU00104"/>
    </source>
</evidence>
<dbReference type="SUPFAM" id="SSF56204">
    <property type="entry name" value="Hect, E3 ligase catalytic domain"/>
    <property type="match status" value="1"/>
</dbReference>
<keyword evidence="4" id="KW-0808">Transferase</keyword>
<dbReference type="AlphaFoldDB" id="A0A1R2AYL9"/>
<comment type="caution">
    <text evidence="8">The sequence shown here is derived from an EMBL/GenBank/DDBJ whole genome shotgun (WGS) entry which is preliminary data.</text>
</comment>
<dbReference type="InterPro" id="IPR035983">
    <property type="entry name" value="Hect_E3_ubiquitin_ligase"/>
</dbReference>
<keyword evidence="9" id="KW-1185">Reference proteome</keyword>
<dbReference type="OrthoDB" id="8068875at2759"/>
<dbReference type="PROSITE" id="PS50237">
    <property type="entry name" value="HECT"/>
    <property type="match status" value="1"/>
</dbReference>
<dbReference type="EMBL" id="MPUH01001194">
    <property type="protein sequence ID" value="OMJ69470.1"/>
    <property type="molecule type" value="Genomic_DNA"/>
</dbReference>
<dbReference type="PANTHER" id="PTHR11254">
    <property type="entry name" value="HECT DOMAIN UBIQUITIN-PROTEIN LIGASE"/>
    <property type="match status" value="1"/>
</dbReference>
<accession>A0A1R2AYL9</accession>
<reference evidence="8 9" key="1">
    <citation type="submission" date="2016-11" db="EMBL/GenBank/DDBJ databases">
        <title>The macronuclear genome of Stentor coeruleus: a giant cell with tiny introns.</title>
        <authorList>
            <person name="Slabodnick M."/>
            <person name="Ruby J.G."/>
            <person name="Reiff S.B."/>
            <person name="Swart E.C."/>
            <person name="Gosai S."/>
            <person name="Prabakaran S."/>
            <person name="Witkowska E."/>
            <person name="Larue G.E."/>
            <person name="Fisher S."/>
            <person name="Freeman R.M."/>
            <person name="Gunawardena J."/>
            <person name="Chu W."/>
            <person name="Stover N.A."/>
            <person name="Gregory B.D."/>
            <person name="Nowacki M."/>
            <person name="Derisi J."/>
            <person name="Roy S.W."/>
            <person name="Marshall W.F."/>
            <person name="Sood P."/>
        </authorList>
    </citation>
    <scope>NUCLEOTIDE SEQUENCE [LARGE SCALE GENOMIC DNA]</scope>
    <source>
        <strain evidence="8">WM001</strain>
    </source>
</reference>
<dbReference type="CDD" id="cd00078">
    <property type="entry name" value="HECTc"/>
    <property type="match status" value="1"/>
</dbReference>
<dbReference type="Gene3D" id="3.30.2160.10">
    <property type="entry name" value="Hect, E3 ligase catalytic domain"/>
    <property type="match status" value="1"/>
</dbReference>
<dbReference type="GO" id="GO:0061630">
    <property type="term" value="F:ubiquitin protein ligase activity"/>
    <property type="evidence" value="ECO:0007669"/>
    <property type="project" value="UniProtKB-EC"/>
</dbReference>
<name>A0A1R2AYL9_9CILI</name>
<gene>
    <name evidence="8" type="ORF">SteCoe_32799</name>
</gene>
<dbReference type="Pfam" id="PF00632">
    <property type="entry name" value="HECT"/>
    <property type="match status" value="1"/>
</dbReference>
<dbReference type="InterPro" id="IPR050409">
    <property type="entry name" value="E3_ubiq-protein_ligase"/>
</dbReference>
<comment type="catalytic activity">
    <reaction evidence="1">
        <text>S-ubiquitinyl-[E2 ubiquitin-conjugating enzyme]-L-cysteine + [acceptor protein]-L-lysine = [E2 ubiquitin-conjugating enzyme]-L-cysteine + N(6)-ubiquitinyl-[acceptor protein]-L-lysine.</text>
        <dbReference type="EC" id="2.3.2.26"/>
    </reaction>
</comment>
<feature type="domain" description="HECT" evidence="7">
    <location>
        <begin position="120"/>
        <end position="449"/>
    </location>
</feature>
<dbReference type="GO" id="GO:0006511">
    <property type="term" value="P:ubiquitin-dependent protein catabolic process"/>
    <property type="evidence" value="ECO:0007669"/>
    <property type="project" value="TreeGrafter"/>
</dbReference>
<evidence type="ECO:0000259" key="7">
    <source>
        <dbReference type="PROSITE" id="PS50237"/>
    </source>
</evidence>
<comment type="pathway">
    <text evidence="2">Protein modification; protein ubiquitination.</text>
</comment>
<dbReference type="FunFam" id="3.30.2410.10:FF:000009">
    <property type="entry name" value="Probable E3 ubiquitin-protein ligase HECTD2"/>
    <property type="match status" value="1"/>
</dbReference>
<protein>
    <recommendedName>
        <fullName evidence="3">HECT-type E3 ubiquitin transferase</fullName>
        <ecNumber evidence="3">2.3.2.26</ecNumber>
    </recommendedName>
</protein>
<evidence type="ECO:0000256" key="5">
    <source>
        <dbReference type="ARBA" id="ARBA00022786"/>
    </source>
</evidence>
<dbReference type="EC" id="2.3.2.26" evidence="3"/>
<dbReference type="GO" id="GO:0005737">
    <property type="term" value="C:cytoplasm"/>
    <property type="evidence" value="ECO:0007669"/>
    <property type="project" value="TreeGrafter"/>
</dbReference>
<evidence type="ECO:0000256" key="3">
    <source>
        <dbReference type="ARBA" id="ARBA00012485"/>
    </source>
</evidence>
<evidence type="ECO:0000256" key="1">
    <source>
        <dbReference type="ARBA" id="ARBA00000885"/>
    </source>
</evidence>
<proteinExistence type="predicted"/>
<dbReference type="PANTHER" id="PTHR11254:SF440">
    <property type="entry name" value="E3 UBIQUITIN-PROTEIN LIGASE NEDD-4"/>
    <property type="match status" value="1"/>
</dbReference>